<dbReference type="Proteomes" id="UP000001585">
    <property type="component" value="Segment"/>
</dbReference>
<organism evidence="1 2">
    <name type="scientific">Bacillus phage BCASJ1c</name>
    <dbReference type="NCBI Taxonomy" id="294382"/>
    <lineage>
        <taxon>Viruses</taxon>
        <taxon>Duplodnaviria</taxon>
        <taxon>Heunggongvirae</taxon>
        <taxon>Uroviricota</taxon>
        <taxon>Caudoviricetes</taxon>
        <taxon>Jarrellvirus</taxon>
        <taxon>Jarrellvirus BCAJ1</taxon>
    </lineage>
</organism>
<dbReference type="KEGG" id="vg:3197311"/>
<name>Q5YA78_9CAUD</name>
<keyword evidence="2" id="KW-1185">Reference proteome</keyword>
<evidence type="ECO:0000313" key="2">
    <source>
        <dbReference type="Proteomes" id="UP000001585"/>
    </source>
</evidence>
<accession>Q5YA78</accession>
<evidence type="ECO:0000313" key="1">
    <source>
        <dbReference type="EMBL" id="AAU85079.1"/>
    </source>
</evidence>
<protein>
    <submittedName>
        <fullName evidence="1">32</fullName>
    </submittedName>
</protein>
<reference evidence="1 2" key="1">
    <citation type="journal article" date="2004" name="Extremophiles">
        <title>The Genome of BCJA1, a Bacteriophage Active Against the Alkaliphilic Bacterium, Bacillus clarkii.</title>
        <authorList>
            <person name="Kropinski A.M."/>
            <person name="Hayward M."/>
            <person name="Agnew D."/>
            <person name="Jarrell K.F."/>
        </authorList>
    </citation>
    <scope>NUCLEOTIDE SEQUENCE [LARGE SCALE GENOMIC DNA]</scope>
</reference>
<proteinExistence type="predicted"/>
<dbReference type="RefSeq" id="YP_164410.1">
    <property type="nucleotide sequence ID" value="NC_006557.1"/>
</dbReference>
<dbReference type="EMBL" id="AY616446">
    <property type="protein sequence ID" value="AAU85079.1"/>
    <property type="molecule type" value="Genomic_DNA"/>
</dbReference>
<gene>
    <name evidence="1" type="primary">32</name>
</gene>
<sequence length="106" mass="11913">MSWQNLYESSGYYVDAKYEDGENISGYYLVIDNSQPFEEYKGDGYRTGISIIKALGMDAGDFVRGFGTAMMDGSYSYTENGYRVSMFYPGEDSLTSAGMIINFDKQ</sequence>